<organism evidence="2 3">
    <name type="scientific">Nitrosomonas supralitoralis</name>
    <dbReference type="NCBI Taxonomy" id="2116706"/>
    <lineage>
        <taxon>Bacteria</taxon>
        <taxon>Pseudomonadati</taxon>
        <taxon>Pseudomonadota</taxon>
        <taxon>Betaproteobacteria</taxon>
        <taxon>Nitrosomonadales</taxon>
        <taxon>Nitrosomonadaceae</taxon>
        <taxon>Nitrosomonas</taxon>
    </lineage>
</organism>
<protein>
    <recommendedName>
        <fullName evidence="4">DUF3618 domain-containing protein</fullName>
    </recommendedName>
</protein>
<dbReference type="Proteomes" id="UP000241912">
    <property type="component" value="Unassembled WGS sequence"/>
</dbReference>
<name>A0A2P7NU11_9PROT</name>
<proteinExistence type="predicted"/>
<evidence type="ECO:0000313" key="2">
    <source>
        <dbReference type="EMBL" id="PSJ16956.1"/>
    </source>
</evidence>
<reference evidence="2 3" key="1">
    <citation type="submission" date="2018-03" db="EMBL/GenBank/DDBJ databases">
        <title>Draft genome of Nitrosomonas supralitoralis APG5.</title>
        <authorList>
            <person name="Urakawa H."/>
            <person name="Lopez J.V."/>
        </authorList>
    </citation>
    <scope>NUCLEOTIDE SEQUENCE [LARGE SCALE GENOMIC DNA]</scope>
    <source>
        <strain evidence="2 3">APG5</strain>
    </source>
</reference>
<evidence type="ECO:0008006" key="4">
    <source>
        <dbReference type="Google" id="ProtNLM"/>
    </source>
</evidence>
<keyword evidence="3" id="KW-1185">Reference proteome</keyword>
<evidence type="ECO:0000313" key="3">
    <source>
        <dbReference type="Proteomes" id="UP000241912"/>
    </source>
</evidence>
<keyword evidence="1" id="KW-0812">Transmembrane</keyword>
<dbReference type="OrthoDB" id="9152720at2"/>
<keyword evidence="1" id="KW-0472">Membrane</keyword>
<dbReference type="AlphaFoldDB" id="A0A2P7NU11"/>
<accession>A0A2P7NU11</accession>
<dbReference type="EMBL" id="PXXU01000031">
    <property type="protein sequence ID" value="PSJ16956.1"/>
    <property type="molecule type" value="Genomic_DNA"/>
</dbReference>
<comment type="caution">
    <text evidence="2">The sequence shown here is derived from an EMBL/GenBank/DDBJ whole genome shotgun (WGS) entry which is preliminary data.</text>
</comment>
<evidence type="ECO:0000256" key="1">
    <source>
        <dbReference type="SAM" id="Phobius"/>
    </source>
</evidence>
<sequence length="177" mass="19545">MDNGHRDPREIEADIEKTRNHISETLDDIQDCLVPDQLLEQTFHYFSDQILGSSNFSANLLIEVAKKNPTATALIGLGVGWLIISGKHNKADTQVAGENKDTNSDETVSRNRKKEYLMSNAKNEPGSVDDSVSNRCNGKPVEHVREKLHKQPLVLIGVGVALGAALGMHLTSKYRKD</sequence>
<keyword evidence="1" id="KW-1133">Transmembrane helix</keyword>
<dbReference type="Pfam" id="PF12277">
    <property type="entry name" value="DUF3618"/>
    <property type="match status" value="1"/>
</dbReference>
<dbReference type="InterPro" id="IPR022062">
    <property type="entry name" value="DUF3618"/>
</dbReference>
<feature type="transmembrane region" description="Helical" evidence="1">
    <location>
        <begin position="153"/>
        <end position="171"/>
    </location>
</feature>
<gene>
    <name evidence="2" type="ORF">C7H79_10670</name>
</gene>
<dbReference type="RefSeq" id="WP_106707256.1">
    <property type="nucleotide sequence ID" value="NZ_PXXU01000031.1"/>
</dbReference>